<gene>
    <name evidence="1" type="ORF">GKZ57_16405</name>
</gene>
<dbReference type="RefSeq" id="WP_154781020.1">
    <property type="nucleotide sequence ID" value="NZ_WMBC01000019.1"/>
</dbReference>
<reference evidence="1 2" key="1">
    <citation type="submission" date="2019-11" db="EMBL/GenBank/DDBJ databases">
        <title>Draft genome sequence of Blautia luti DSM 14534T, isolated from human stool.</title>
        <authorList>
            <person name="Ortiz R."/>
            <person name="Melis-Arcos F."/>
            <person name="Covarrubias P."/>
            <person name="Cardenas J.P."/>
            <person name="Perez-Donoso J."/>
            <person name="Almonacid D."/>
        </authorList>
    </citation>
    <scope>NUCLEOTIDE SEQUENCE [LARGE SCALE GENOMIC DNA]</scope>
    <source>
        <strain evidence="1 2">DSM 14534</strain>
    </source>
</reference>
<proteinExistence type="predicted"/>
<dbReference type="AlphaFoldDB" id="A0A844GQD0"/>
<dbReference type="EMBL" id="WMBC01000019">
    <property type="protein sequence ID" value="MTD62768.1"/>
    <property type="molecule type" value="Genomic_DNA"/>
</dbReference>
<protein>
    <submittedName>
        <fullName evidence="1">Uncharacterized protein</fullName>
    </submittedName>
</protein>
<dbReference type="Proteomes" id="UP000437824">
    <property type="component" value="Unassembled WGS sequence"/>
</dbReference>
<name>A0A844GQD0_9FIRM</name>
<evidence type="ECO:0000313" key="2">
    <source>
        <dbReference type="Proteomes" id="UP000437824"/>
    </source>
</evidence>
<evidence type="ECO:0000313" key="1">
    <source>
        <dbReference type="EMBL" id="MTD62768.1"/>
    </source>
</evidence>
<accession>A0A844GQD0</accession>
<sequence length="177" mass="20563">MFFKRNMPKATADVDGKTVSLLPELAGYGENLICDSVRQYFCGKKEVQLFYQTRFYDTDRQRKWSDWGFSGCVLKIKDSCIKGQIYCYKEKVYQRILPAGYSKAGKLKGFQVYSADGNYKQHELDTVLGWLEENLCGILSYMYAVNLQEGVMEIIFRDLELYPVEVIGERIMESMKK</sequence>
<organism evidence="1 2">
    <name type="scientific">Blautia luti DSM 14534 = JCM 17040</name>
    <dbReference type="NCBI Taxonomy" id="649762"/>
    <lineage>
        <taxon>Bacteria</taxon>
        <taxon>Bacillati</taxon>
        <taxon>Bacillota</taxon>
        <taxon>Clostridia</taxon>
        <taxon>Lachnospirales</taxon>
        <taxon>Lachnospiraceae</taxon>
        <taxon>Blautia</taxon>
    </lineage>
</organism>
<comment type="caution">
    <text evidence="1">The sequence shown here is derived from an EMBL/GenBank/DDBJ whole genome shotgun (WGS) entry which is preliminary data.</text>
</comment>